<feature type="signal peptide" evidence="1">
    <location>
        <begin position="1"/>
        <end position="20"/>
    </location>
</feature>
<proteinExistence type="predicted"/>
<dbReference type="InterPro" id="IPR011050">
    <property type="entry name" value="Pectin_lyase_fold/virulence"/>
</dbReference>
<protein>
    <submittedName>
        <fullName evidence="2">Right-handed parallel beta-helix repeat-containing protein</fullName>
    </submittedName>
</protein>
<dbReference type="InterPro" id="IPR012334">
    <property type="entry name" value="Pectin_lyas_fold"/>
</dbReference>
<dbReference type="EMBL" id="CP064030">
    <property type="protein sequence ID" value="QRN54890.1"/>
    <property type="molecule type" value="Genomic_DNA"/>
</dbReference>
<name>A0ABX7H0E6_9GAMM</name>
<keyword evidence="3" id="KW-1185">Reference proteome</keyword>
<evidence type="ECO:0000256" key="1">
    <source>
        <dbReference type="SAM" id="SignalP"/>
    </source>
</evidence>
<dbReference type="InterPro" id="IPR006626">
    <property type="entry name" value="PbH1"/>
</dbReference>
<dbReference type="Proteomes" id="UP000663181">
    <property type="component" value="Chromosome"/>
</dbReference>
<keyword evidence="1" id="KW-0732">Signal</keyword>
<dbReference type="PANTHER" id="PTHR36453:SF1">
    <property type="entry name" value="RIGHT HANDED BETA HELIX DOMAIN-CONTAINING PROTEIN"/>
    <property type="match status" value="1"/>
</dbReference>
<sequence>MVSRGFGLLLLLAFPHSVFAETLYASPLGATQGPCTASTPCTLAAAQSRARALRRNGDMDVDVALREGTYRLLQPLQFSAMDSGSPEHPVRWHAAPGAHPVLIGSRAIAGQQRGALWVFPIQSADDLSSVYLDGQRREPSRTSSCSACKVDAKGLSGIPPATMRMLQVGSMVVLHVRWRDFRCAVTALGEDRVTLAQPCWHNTTLDSQSDWRVASPVGKYYSGVDGFENLVGVPVEPGSFTVDTQQHLLLYRPRTDESLLHAVIEIPVAEQLLRLGGTSDAPVHDLTFSGITFSYTGWRKPLSDDGYVGLQAGYVVDGEGRTALPDNGEGMNRIGAAVQVDTGRNIVFDRDTFAHTAAAGIAFSRGTHGAAVLNSHFFDLGGGAIFVGDTEAHPAHPDDKSSDFVIDNNRIDHVAQIYRDNVAIMAGFVNGIEIAHNTISDLPYTGISVGWGWDYEGEAPVQSSIHIVANRIERVMLQLADGGAIYTQGTSTPDTSCIVRNAIDMRHSGEGNGIYLDEHSVNFDVEHNVVLGSWISAWAPWSGHLRMVFNWTDMTLGKPDKLGVTKVWAPNFTGLRVLPAQAQAVQREAGARSGVVAQVAVPVKVRAGCLSGRIDP</sequence>
<dbReference type="RefSeq" id="WP_203546712.1">
    <property type="nucleotide sequence ID" value="NZ_CP064030.1"/>
</dbReference>
<evidence type="ECO:0000313" key="3">
    <source>
        <dbReference type="Proteomes" id="UP000663181"/>
    </source>
</evidence>
<gene>
    <name evidence="2" type="ORF">ISN74_05935</name>
</gene>
<feature type="chain" id="PRO_5046758995" evidence="1">
    <location>
        <begin position="21"/>
        <end position="616"/>
    </location>
</feature>
<organism evidence="2 3">
    <name type="scientific">Dyella caseinilytica</name>
    <dbReference type="NCBI Taxonomy" id="1849581"/>
    <lineage>
        <taxon>Bacteria</taxon>
        <taxon>Pseudomonadati</taxon>
        <taxon>Pseudomonadota</taxon>
        <taxon>Gammaproteobacteria</taxon>
        <taxon>Lysobacterales</taxon>
        <taxon>Rhodanobacteraceae</taxon>
        <taxon>Dyella</taxon>
    </lineage>
</organism>
<evidence type="ECO:0000313" key="2">
    <source>
        <dbReference type="EMBL" id="QRN54890.1"/>
    </source>
</evidence>
<dbReference type="Gene3D" id="2.160.20.10">
    <property type="entry name" value="Single-stranded right-handed beta-helix, Pectin lyase-like"/>
    <property type="match status" value="2"/>
</dbReference>
<dbReference type="SMART" id="SM00710">
    <property type="entry name" value="PbH1"/>
    <property type="match status" value="4"/>
</dbReference>
<dbReference type="PANTHER" id="PTHR36453">
    <property type="entry name" value="SECRETED PROTEIN-RELATED"/>
    <property type="match status" value="1"/>
</dbReference>
<reference evidence="2 3" key="1">
    <citation type="submission" date="2020-10" db="EMBL/GenBank/DDBJ databases">
        <title>Phylogeny of dyella-like bacteria.</title>
        <authorList>
            <person name="Fu J."/>
        </authorList>
    </citation>
    <scope>NUCLEOTIDE SEQUENCE [LARGE SCALE GENOMIC DNA]</scope>
    <source>
        <strain evidence="2 3">DHOB09</strain>
    </source>
</reference>
<accession>A0ABX7H0E6</accession>
<dbReference type="SUPFAM" id="SSF51126">
    <property type="entry name" value="Pectin lyase-like"/>
    <property type="match status" value="1"/>
</dbReference>